<gene>
    <name evidence="1" type="ORF">NFRAN_0839</name>
</gene>
<organism evidence="1 2">
    <name type="scientific">Candidatus Nitrosocosmicus franklandianus</name>
    <dbReference type="NCBI Taxonomy" id="1798806"/>
    <lineage>
        <taxon>Archaea</taxon>
        <taxon>Nitrososphaerota</taxon>
        <taxon>Nitrososphaeria</taxon>
        <taxon>Nitrososphaerales</taxon>
        <taxon>Nitrososphaeraceae</taxon>
        <taxon>Candidatus Nitrosocosmicus</taxon>
    </lineage>
</organism>
<sequence length="38" mass="4350">MITGPDFINRGSKKVMVLNTLGSNASFKRCQYYNWVLP</sequence>
<keyword evidence="2" id="KW-1185">Reference proteome</keyword>
<dbReference type="Proteomes" id="UP000294299">
    <property type="component" value="Chromosome NFRAN"/>
</dbReference>
<dbReference type="KEGG" id="nfn:NFRAN_0839"/>
<accession>A0A484I7K9</accession>
<evidence type="ECO:0000313" key="2">
    <source>
        <dbReference type="Proteomes" id="UP000294299"/>
    </source>
</evidence>
<dbReference type="AlphaFoldDB" id="A0A484I7K9"/>
<evidence type="ECO:0000313" key="1">
    <source>
        <dbReference type="EMBL" id="VFJ13161.1"/>
    </source>
</evidence>
<proteinExistence type="predicted"/>
<dbReference type="EMBL" id="LR216287">
    <property type="protein sequence ID" value="VFJ13161.1"/>
    <property type="molecule type" value="Genomic_DNA"/>
</dbReference>
<name>A0A484I7K9_9ARCH</name>
<reference evidence="1 2" key="1">
    <citation type="submission" date="2019-02" db="EMBL/GenBank/DDBJ databases">
        <authorList>
            <person name="Lehtovirta-Morley E L."/>
        </authorList>
    </citation>
    <scope>NUCLEOTIDE SEQUENCE [LARGE SCALE GENOMIC DNA]</scope>
    <source>
        <strain evidence="1">NFRAN1</strain>
    </source>
</reference>
<protein>
    <submittedName>
        <fullName evidence="1">Uncharacterized protein</fullName>
    </submittedName>
</protein>